<accession>C0CMA1</accession>
<dbReference type="Pfam" id="PF08346">
    <property type="entry name" value="AntA"/>
    <property type="match status" value="1"/>
</dbReference>
<dbReference type="EMBL" id="ACBZ01000101">
    <property type="protein sequence ID" value="EEG49171.1"/>
    <property type="molecule type" value="Genomic_DNA"/>
</dbReference>
<dbReference type="eggNOG" id="COG3561">
    <property type="taxonomic scope" value="Bacteria"/>
</dbReference>
<proteinExistence type="predicted"/>
<gene>
    <name evidence="3" type="ORF">RUMHYD_01982</name>
</gene>
<name>C0CMA1_BLAHS</name>
<evidence type="ECO:0000313" key="4">
    <source>
        <dbReference type="Proteomes" id="UP000003100"/>
    </source>
</evidence>
<dbReference type="Proteomes" id="UP000003100">
    <property type="component" value="Unassembled WGS sequence"/>
</dbReference>
<feature type="coiled-coil region" evidence="1">
    <location>
        <begin position="133"/>
        <end position="167"/>
    </location>
</feature>
<sequence>MEYNMTMVDNEIVPVYETDKGEKIVDGRELHGVLESKQDFSTWIKKRIFESDAVADKDFSRFHKKMEANNATSIEYYLKLDIAKEIAMLERNEIGKKVRKHFIEIENRYKRQIIDRTQLSPQTQLMLAMSESIAKTELEQKRQAEQLQKLEDKTNKQTEVLQNVKDTFSNSDSEEDTTHWINKCINKIAESSNFSYSFGNRYSAARNESYDRLTLKAGCRLDQKVRNAIARAEEKGYTKNQINAINKLTVIMADKRLKEIYIGVIKEMMIAYCVEVA</sequence>
<keyword evidence="1" id="KW-0175">Coiled coil</keyword>
<reference evidence="3 4" key="2">
    <citation type="submission" date="2009-02" db="EMBL/GenBank/DDBJ databases">
        <title>Draft genome sequence of Blautia hydrogenotrophica DSM 10507 (Ruminococcus hydrogenotrophicus DSM 10507).</title>
        <authorList>
            <person name="Sudarsanam P."/>
            <person name="Ley R."/>
            <person name="Guruge J."/>
            <person name="Turnbaugh P.J."/>
            <person name="Mahowald M."/>
            <person name="Liep D."/>
            <person name="Gordon J."/>
        </authorList>
    </citation>
    <scope>NUCLEOTIDE SEQUENCE [LARGE SCALE GENOMIC DNA]</scope>
    <source>
        <strain evidence="4">DSM 10507 / JCM 14656 / S5a33</strain>
    </source>
</reference>
<dbReference type="RefSeq" id="WP_005948921.1">
    <property type="nucleotide sequence ID" value="NZ_CP136423.1"/>
</dbReference>
<dbReference type="AlphaFoldDB" id="C0CMA1"/>
<dbReference type="PATRIC" id="fig|476272.21.peg.2022"/>
<evidence type="ECO:0000259" key="2">
    <source>
        <dbReference type="Pfam" id="PF08346"/>
    </source>
</evidence>
<evidence type="ECO:0000313" key="3">
    <source>
        <dbReference type="EMBL" id="EEG49171.1"/>
    </source>
</evidence>
<dbReference type="GeneID" id="86822284"/>
<dbReference type="HOGENOM" id="CLU_1140766_0_0_9"/>
<organism evidence="3 4">
    <name type="scientific">Blautia hydrogenotrophica (strain DSM 10507 / JCM 14656 / S5a33)</name>
    <name type="common">Ruminococcus hydrogenotrophicus</name>
    <dbReference type="NCBI Taxonomy" id="476272"/>
    <lineage>
        <taxon>Bacteria</taxon>
        <taxon>Bacillati</taxon>
        <taxon>Bacillota</taxon>
        <taxon>Clostridia</taxon>
        <taxon>Lachnospirales</taxon>
        <taxon>Lachnospiraceae</taxon>
        <taxon>Blautia</taxon>
    </lineage>
</organism>
<protein>
    <recommendedName>
        <fullName evidence="2">AntA/AntB antirepressor domain-containing protein</fullName>
    </recommendedName>
</protein>
<feature type="domain" description="AntA/AntB antirepressor" evidence="2">
    <location>
        <begin position="25"/>
        <end position="92"/>
    </location>
</feature>
<dbReference type="InterPro" id="IPR013557">
    <property type="entry name" value="AntA/B_antirep"/>
</dbReference>
<keyword evidence="4" id="KW-1185">Reference proteome</keyword>
<evidence type="ECO:0000256" key="1">
    <source>
        <dbReference type="SAM" id="Coils"/>
    </source>
</evidence>
<comment type="caution">
    <text evidence="3">The sequence shown here is derived from an EMBL/GenBank/DDBJ whole genome shotgun (WGS) entry which is preliminary data.</text>
</comment>
<reference evidence="3 4" key="1">
    <citation type="submission" date="2009-01" db="EMBL/GenBank/DDBJ databases">
        <authorList>
            <person name="Fulton L."/>
            <person name="Clifton S."/>
            <person name="Fulton B."/>
            <person name="Xu J."/>
            <person name="Minx P."/>
            <person name="Pepin K.H."/>
            <person name="Johnson M."/>
            <person name="Bhonagiri V."/>
            <person name="Nash W.E."/>
            <person name="Mardis E.R."/>
            <person name="Wilson R.K."/>
        </authorList>
    </citation>
    <scope>NUCLEOTIDE SEQUENCE [LARGE SCALE GENOMIC DNA]</scope>
    <source>
        <strain evidence="4">DSM 10507 / JCM 14656 / S5a33</strain>
    </source>
</reference>